<dbReference type="RefSeq" id="WP_295449771.1">
    <property type="nucleotide sequence ID" value="NZ_BAABWU010000001.1"/>
</dbReference>
<protein>
    <submittedName>
        <fullName evidence="1">Flagellar basal body-associated FliL family protein</fullName>
    </submittedName>
</protein>
<gene>
    <name evidence="1" type="ORF">NBRC116598_01550</name>
</gene>
<proteinExistence type="predicted"/>
<organism evidence="1 2">
    <name type="scientific">Pseudophaeobacter arcticus</name>
    <dbReference type="NCBI Taxonomy" id="385492"/>
    <lineage>
        <taxon>Bacteria</taxon>
        <taxon>Pseudomonadati</taxon>
        <taxon>Pseudomonadota</taxon>
        <taxon>Alphaproteobacteria</taxon>
        <taxon>Rhodobacterales</taxon>
        <taxon>Paracoccaceae</taxon>
        <taxon>Pseudophaeobacter</taxon>
    </lineage>
</organism>
<keyword evidence="2" id="KW-1185">Reference proteome</keyword>
<keyword evidence="1" id="KW-0282">Flagellum</keyword>
<dbReference type="EMBL" id="BAABWU010000001">
    <property type="protein sequence ID" value="GAA6194711.1"/>
    <property type="molecule type" value="Genomic_DNA"/>
</dbReference>
<name>A0ABQ0AFR5_9RHOB</name>
<reference evidence="1 2" key="1">
    <citation type="submission" date="2024-04" db="EMBL/GenBank/DDBJ databases">
        <title>Draft genome sequence of Pseudophaeobacter arcticus NBRC 116598.</title>
        <authorList>
            <person name="Miyakawa T."/>
            <person name="Kusuya Y."/>
            <person name="Miura T."/>
        </authorList>
    </citation>
    <scope>NUCLEOTIDE SEQUENCE [LARGE SCALE GENOMIC DNA]</scope>
    <source>
        <strain evidence="1 2">SU-CL00105</strain>
    </source>
</reference>
<comment type="caution">
    <text evidence="1">The sequence shown here is derived from an EMBL/GenBank/DDBJ whole genome shotgun (WGS) entry which is preliminary data.</text>
</comment>
<evidence type="ECO:0000313" key="1">
    <source>
        <dbReference type="EMBL" id="GAA6194711.1"/>
    </source>
</evidence>
<evidence type="ECO:0000313" key="2">
    <source>
        <dbReference type="Proteomes" id="UP001441944"/>
    </source>
</evidence>
<dbReference type="Proteomes" id="UP001441944">
    <property type="component" value="Unassembled WGS sequence"/>
</dbReference>
<sequence>MIAKLLPVILLIVGTAAGIGAGIMLAPSPEPKAEQAAGDMGDDIDHADGEEAEHAQEAGEDGLGPDPNREYIKIDNQFVIPVVERENLSSLVVIALSLEVKTGMSDKVHLYEPKLRDAFLQVLFDHANMGGFRGAFTRSDVLNPLRTALREAAQRELGKGVYDVLIVEISRQDV</sequence>
<keyword evidence="1" id="KW-0966">Cell projection</keyword>
<accession>A0ABQ0AFR5</accession>
<keyword evidence="1" id="KW-0969">Cilium</keyword>